<feature type="region of interest" description="Disordered" evidence="1">
    <location>
        <begin position="181"/>
        <end position="256"/>
    </location>
</feature>
<gene>
    <name evidence="2" type="ORF">JCGZ_15897</name>
</gene>
<feature type="region of interest" description="Disordered" evidence="1">
    <location>
        <begin position="74"/>
        <end position="122"/>
    </location>
</feature>
<feature type="compositionally biased region" description="Low complexity" evidence="1">
    <location>
        <begin position="89"/>
        <end position="103"/>
    </location>
</feature>
<accession>A0A067LAF3</accession>
<dbReference type="InterPro" id="IPR028265">
    <property type="entry name" value="TTDN1/SICKLE"/>
</dbReference>
<dbReference type="PANTHER" id="PTHR36054">
    <property type="entry name" value="PROTEIN SICKLE"/>
    <property type="match status" value="1"/>
</dbReference>
<name>A0A067LAF3_JATCU</name>
<proteinExistence type="predicted"/>
<dbReference type="GO" id="GO:0000398">
    <property type="term" value="P:mRNA splicing, via spliceosome"/>
    <property type="evidence" value="ECO:0007669"/>
    <property type="project" value="InterPro"/>
</dbReference>
<dbReference type="STRING" id="180498.A0A067LAF3"/>
<keyword evidence="3" id="KW-1185">Reference proteome</keyword>
<evidence type="ECO:0000313" key="2">
    <source>
        <dbReference type="EMBL" id="KDP41490.1"/>
    </source>
</evidence>
<dbReference type="PANTHER" id="PTHR36054:SF2">
    <property type="entry name" value="PROTEIN SICKLE"/>
    <property type="match status" value="1"/>
</dbReference>
<protein>
    <submittedName>
        <fullName evidence="2">Uncharacterized protein</fullName>
    </submittedName>
</protein>
<dbReference type="OrthoDB" id="1935385at2759"/>
<evidence type="ECO:0000313" key="3">
    <source>
        <dbReference type="Proteomes" id="UP000027138"/>
    </source>
</evidence>
<dbReference type="GO" id="GO:0035196">
    <property type="term" value="P:miRNA processing"/>
    <property type="evidence" value="ECO:0007669"/>
    <property type="project" value="InterPro"/>
</dbReference>
<feature type="compositionally biased region" description="Polar residues" evidence="1">
    <location>
        <begin position="236"/>
        <end position="246"/>
    </location>
</feature>
<organism evidence="2 3">
    <name type="scientific">Jatropha curcas</name>
    <name type="common">Barbados nut</name>
    <dbReference type="NCBI Taxonomy" id="180498"/>
    <lineage>
        <taxon>Eukaryota</taxon>
        <taxon>Viridiplantae</taxon>
        <taxon>Streptophyta</taxon>
        <taxon>Embryophyta</taxon>
        <taxon>Tracheophyta</taxon>
        <taxon>Spermatophyta</taxon>
        <taxon>Magnoliopsida</taxon>
        <taxon>eudicotyledons</taxon>
        <taxon>Gunneridae</taxon>
        <taxon>Pentapetalae</taxon>
        <taxon>rosids</taxon>
        <taxon>fabids</taxon>
        <taxon>Malpighiales</taxon>
        <taxon>Euphorbiaceae</taxon>
        <taxon>Crotonoideae</taxon>
        <taxon>Jatropheae</taxon>
        <taxon>Jatropha</taxon>
    </lineage>
</organism>
<dbReference type="AlphaFoldDB" id="A0A067LAF3"/>
<reference evidence="2 3" key="1">
    <citation type="journal article" date="2014" name="PLoS ONE">
        <title>Global Analysis of Gene Expression Profiles in Physic Nut (Jatropha curcas L.) Seedlings Exposed to Salt Stress.</title>
        <authorList>
            <person name="Zhang L."/>
            <person name="Zhang C."/>
            <person name="Wu P."/>
            <person name="Chen Y."/>
            <person name="Li M."/>
            <person name="Jiang H."/>
            <person name="Wu G."/>
        </authorList>
    </citation>
    <scope>NUCLEOTIDE SEQUENCE [LARGE SCALE GENOMIC DNA]</scope>
    <source>
        <strain evidence="3">cv. GZQX0401</strain>
        <tissue evidence="2">Young leaves</tissue>
    </source>
</reference>
<feature type="compositionally biased region" description="Polar residues" evidence="1">
    <location>
        <begin position="181"/>
        <end position="202"/>
    </location>
</feature>
<evidence type="ECO:0000256" key="1">
    <source>
        <dbReference type="SAM" id="MobiDB-lite"/>
    </source>
</evidence>
<dbReference type="InterPro" id="IPR039292">
    <property type="entry name" value="SICKLE"/>
</dbReference>
<dbReference type="EMBL" id="KK914318">
    <property type="protein sequence ID" value="KDP41490.1"/>
    <property type="molecule type" value="Genomic_DNA"/>
</dbReference>
<sequence>MEEDSERRRERLKAMRTVAAQAEASSHVQTSSGYIGFLANPLLESPELTQEPSHATPRFDFYTDPMAAFYSNKKRSGVGNQAPQGYLTPPSDSASSMSQFSSPHPGPRNPDMTPFPSNQMQHNYSPYQIMDQTQVAYNSIPPCTSPRAGPFPMHQGMPYAQGGSSGVAYYHNNAPHRGMTSQYHVRSRNPNFQPEGNHSFNYGQGRPLSPRIGNNPYFGSGRGGSSTHSGRGQGQWHGSSRSQVSGRNGGRGRGFYSHGIGSDAALRAESFYDKSMVEDPWQRLEPVLWKGLDGSSDSWLPKSASMKKPRVSESSNKSSSQNLAEYLAAAFNESVNDAPST</sequence>
<feature type="region of interest" description="Disordered" evidence="1">
    <location>
        <begin position="298"/>
        <end position="319"/>
    </location>
</feature>
<dbReference type="Proteomes" id="UP000027138">
    <property type="component" value="Unassembled WGS sequence"/>
</dbReference>
<dbReference type="Pfam" id="PF15502">
    <property type="entry name" value="MPLKIP"/>
    <property type="match status" value="1"/>
</dbReference>